<dbReference type="Proteomes" id="UP000001312">
    <property type="component" value="Unassembled WGS sequence"/>
</dbReference>
<organism evidence="1 2">
    <name type="scientific">Sclerotinia sclerotiorum (strain ATCC 18683 / 1980 / Ss-1)</name>
    <name type="common">White mold</name>
    <name type="synonym">Whetzelinia sclerotiorum</name>
    <dbReference type="NCBI Taxonomy" id="665079"/>
    <lineage>
        <taxon>Eukaryota</taxon>
        <taxon>Fungi</taxon>
        <taxon>Dikarya</taxon>
        <taxon>Ascomycota</taxon>
        <taxon>Pezizomycotina</taxon>
        <taxon>Leotiomycetes</taxon>
        <taxon>Helotiales</taxon>
        <taxon>Sclerotiniaceae</taxon>
        <taxon>Sclerotinia</taxon>
    </lineage>
</organism>
<protein>
    <submittedName>
        <fullName evidence="1">Uncharacterized protein</fullName>
    </submittedName>
</protein>
<evidence type="ECO:0000313" key="1">
    <source>
        <dbReference type="EMBL" id="EDN97047.1"/>
    </source>
</evidence>
<evidence type="ECO:0000313" key="2">
    <source>
        <dbReference type="Proteomes" id="UP000001312"/>
    </source>
</evidence>
<sequence length="51" mass="5714">MQDSTSLGNKSRAMKADYTMEMTPKLLVYFGHNHLASQQLKVYIEGLHGTA</sequence>
<dbReference type="RefSeq" id="XP_001597779.1">
    <property type="nucleotide sequence ID" value="XM_001597729.1"/>
</dbReference>
<reference evidence="2" key="1">
    <citation type="journal article" date="2011" name="PLoS Genet.">
        <title>Genomic analysis of the necrotrophic fungal pathogens Sclerotinia sclerotiorum and Botrytis cinerea.</title>
        <authorList>
            <person name="Amselem J."/>
            <person name="Cuomo C.A."/>
            <person name="van Kan J.A."/>
            <person name="Viaud M."/>
            <person name="Benito E.P."/>
            <person name="Couloux A."/>
            <person name="Coutinho P.M."/>
            <person name="de Vries R.P."/>
            <person name="Dyer P.S."/>
            <person name="Fillinger S."/>
            <person name="Fournier E."/>
            <person name="Gout L."/>
            <person name="Hahn M."/>
            <person name="Kohn L."/>
            <person name="Lapalu N."/>
            <person name="Plummer K.M."/>
            <person name="Pradier J.M."/>
            <person name="Quevillon E."/>
            <person name="Sharon A."/>
            <person name="Simon A."/>
            <person name="ten Have A."/>
            <person name="Tudzynski B."/>
            <person name="Tudzynski P."/>
            <person name="Wincker P."/>
            <person name="Andrew M."/>
            <person name="Anthouard V."/>
            <person name="Beever R.E."/>
            <person name="Beffa R."/>
            <person name="Benoit I."/>
            <person name="Bouzid O."/>
            <person name="Brault B."/>
            <person name="Chen Z."/>
            <person name="Choquer M."/>
            <person name="Collemare J."/>
            <person name="Cotton P."/>
            <person name="Danchin E.G."/>
            <person name="Da Silva C."/>
            <person name="Gautier A."/>
            <person name="Giraud C."/>
            <person name="Giraud T."/>
            <person name="Gonzalez C."/>
            <person name="Grossetete S."/>
            <person name="Guldener U."/>
            <person name="Henrissat B."/>
            <person name="Howlett B.J."/>
            <person name="Kodira C."/>
            <person name="Kretschmer M."/>
            <person name="Lappartient A."/>
            <person name="Leroch M."/>
            <person name="Levis C."/>
            <person name="Mauceli E."/>
            <person name="Neuveglise C."/>
            <person name="Oeser B."/>
            <person name="Pearson M."/>
            <person name="Poulain J."/>
            <person name="Poussereau N."/>
            <person name="Quesneville H."/>
            <person name="Rascle C."/>
            <person name="Schumacher J."/>
            <person name="Segurens B."/>
            <person name="Sexton A."/>
            <person name="Silva E."/>
            <person name="Sirven C."/>
            <person name="Soanes D.M."/>
            <person name="Talbot N.J."/>
            <person name="Templeton M."/>
            <person name="Yandava C."/>
            <person name="Yarden O."/>
            <person name="Zeng Q."/>
            <person name="Rollins J.A."/>
            <person name="Lebrun M.H."/>
            <person name="Dickman M."/>
        </authorList>
    </citation>
    <scope>NUCLEOTIDE SEQUENCE [LARGE SCALE GENOMIC DNA]</scope>
    <source>
        <strain evidence="2">ATCC 18683 / 1980 / Ss-1</strain>
    </source>
</reference>
<dbReference type="AlphaFoldDB" id="A7E9J5"/>
<dbReference type="KEGG" id="ssl:SS1G_01975"/>
<dbReference type="InParanoid" id="A7E9J5"/>
<keyword evidence="2" id="KW-1185">Reference proteome</keyword>
<gene>
    <name evidence="1" type="ORF">SS1G_01975</name>
</gene>
<dbReference type="HOGENOM" id="CLU_3107797_0_0_1"/>
<proteinExistence type="predicted"/>
<dbReference type="EMBL" id="CH476622">
    <property type="protein sequence ID" value="EDN97047.1"/>
    <property type="molecule type" value="Genomic_DNA"/>
</dbReference>
<name>A7E9J5_SCLS1</name>
<dbReference type="GeneID" id="5493592"/>
<accession>A7E9J5</accession>